<evidence type="ECO:0000313" key="4">
    <source>
        <dbReference type="Proteomes" id="UP000250443"/>
    </source>
</evidence>
<dbReference type="RefSeq" id="WP_181591827.1">
    <property type="nucleotide sequence ID" value="NZ_UAUF01000007.1"/>
</dbReference>
<sequence length="109" mass="12278">MSGKKSFSSLRDRMSPESKARSAEKATALRAEMDLSEIRRARKLSQEQLAEILHVSQGSVAKLEKRTDMYISSMRRFIEAMGGELEVTAKFADHTVRISQFSDLDKANP</sequence>
<dbReference type="Pfam" id="PF13744">
    <property type="entry name" value="HTH_37"/>
    <property type="match status" value="1"/>
</dbReference>
<dbReference type="EMBL" id="UAUF01000007">
    <property type="protein sequence ID" value="SPZ02503.1"/>
    <property type="molecule type" value="Genomic_DNA"/>
</dbReference>
<dbReference type="PROSITE" id="PS50943">
    <property type="entry name" value="HTH_CROC1"/>
    <property type="match status" value="1"/>
</dbReference>
<evidence type="ECO:0000259" key="2">
    <source>
        <dbReference type="PROSITE" id="PS50943"/>
    </source>
</evidence>
<reference evidence="3 4" key="1">
    <citation type="submission" date="2018-06" db="EMBL/GenBank/DDBJ databases">
        <authorList>
            <consortium name="Pathogen Informatics"/>
            <person name="Doyle S."/>
        </authorList>
    </citation>
    <scope>NUCLEOTIDE SEQUENCE [LARGE SCALE GENOMIC DNA]</scope>
    <source>
        <strain evidence="3 4">NCTC11842</strain>
    </source>
</reference>
<gene>
    <name evidence="3" type="ORF">NCTC11842_00639</name>
</gene>
<feature type="domain" description="HTH cro/C1-type" evidence="2">
    <location>
        <begin position="35"/>
        <end position="65"/>
    </location>
</feature>
<dbReference type="Proteomes" id="UP000250443">
    <property type="component" value="Unassembled WGS sequence"/>
</dbReference>
<feature type="region of interest" description="Disordered" evidence="1">
    <location>
        <begin position="1"/>
        <end position="26"/>
    </location>
</feature>
<dbReference type="GO" id="GO:0003677">
    <property type="term" value="F:DNA binding"/>
    <property type="evidence" value="ECO:0007669"/>
    <property type="project" value="InterPro"/>
</dbReference>
<dbReference type="InterPro" id="IPR001387">
    <property type="entry name" value="Cro/C1-type_HTH"/>
</dbReference>
<proteinExistence type="predicted"/>
<feature type="compositionally biased region" description="Basic and acidic residues" evidence="1">
    <location>
        <begin position="10"/>
        <end position="24"/>
    </location>
</feature>
<protein>
    <submittedName>
        <fullName evidence="3">Transcriptional regulator</fullName>
    </submittedName>
</protein>
<dbReference type="SUPFAM" id="SSF47413">
    <property type="entry name" value="lambda repressor-like DNA-binding domains"/>
    <property type="match status" value="1"/>
</dbReference>
<organism evidence="3 4">
    <name type="scientific">Pseudomonas luteola</name>
    <dbReference type="NCBI Taxonomy" id="47886"/>
    <lineage>
        <taxon>Bacteria</taxon>
        <taxon>Pseudomonadati</taxon>
        <taxon>Pseudomonadota</taxon>
        <taxon>Gammaproteobacteria</taxon>
        <taxon>Pseudomonadales</taxon>
        <taxon>Pseudomonadaceae</taxon>
        <taxon>Pseudomonas</taxon>
    </lineage>
</organism>
<evidence type="ECO:0000313" key="3">
    <source>
        <dbReference type="EMBL" id="SPZ02503.1"/>
    </source>
</evidence>
<dbReference type="AlphaFoldDB" id="A0A2X2C5M8"/>
<dbReference type="SMART" id="SM00530">
    <property type="entry name" value="HTH_XRE"/>
    <property type="match status" value="1"/>
</dbReference>
<dbReference type="InterPro" id="IPR010982">
    <property type="entry name" value="Lambda_DNA-bd_dom_sf"/>
</dbReference>
<dbReference type="InterPro" id="IPR039554">
    <property type="entry name" value="HigA2-like_HTH"/>
</dbReference>
<dbReference type="CDD" id="cd00093">
    <property type="entry name" value="HTH_XRE"/>
    <property type="match status" value="1"/>
</dbReference>
<accession>A0A2X2C5M8</accession>
<dbReference type="Gene3D" id="1.10.260.40">
    <property type="entry name" value="lambda repressor-like DNA-binding domains"/>
    <property type="match status" value="1"/>
</dbReference>
<name>A0A2X2C5M8_PSELU</name>
<evidence type="ECO:0000256" key="1">
    <source>
        <dbReference type="SAM" id="MobiDB-lite"/>
    </source>
</evidence>